<dbReference type="FunFam" id="3.30.70.80:FF:000005">
    <property type="entry name" value="Proteinase inhibitor I2B"/>
    <property type="match status" value="1"/>
</dbReference>
<organism evidence="7 8">
    <name type="scientific">Babjeviella inositovora NRRL Y-12698</name>
    <dbReference type="NCBI Taxonomy" id="984486"/>
    <lineage>
        <taxon>Eukaryota</taxon>
        <taxon>Fungi</taxon>
        <taxon>Dikarya</taxon>
        <taxon>Ascomycota</taxon>
        <taxon>Saccharomycotina</taxon>
        <taxon>Pichiomycetes</taxon>
        <taxon>Serinales incertae sedis</taxon>
        <taxon>Babjeviella</taxon>
    </lineage>
</organism>
<accession>A0A1E3QSG8</accession>
<sequence>MSKPYIITLKEDASDADVQALKDQVTSAGGEITNEYSLIKGFSANLPEDHASTLETHEHVNSIEADGEVKIQ</sequence>
<proteinExistence type="inferred from homology"/>
<comment type="subunit">
    <text evidence="5">Part of the heterodimeric LMA1 complex together with the thioredoxin II/TRX2. LMA1 binds to the ATPase SEC18.</text>
</comment>
<dbReference type="GeneID" id="30146372"/>
<evidence type="ECO:0000313" key="7">
    <source>
        <dbReference type="EMBL" id="ODQ80631.1"/>
    </source>
</evidence>
<evidence type="ECO:0000313" key="8">
    <source>
        <dbReference type="Proteomes" id="UP000094336"/>
    </source>
</evidence>
<keyword evidence="2" id="KW-0722">Serine protease inhibitor</keyword>
<dbReference type="PANTHER" id="PTHR28288">
    <property type="entry name" value="PROTEASE B INHIBITOR 2"/>
    <property type="match status" value="1"/>
</dbReference>
<dbReference type="Proteomes" id="UP000094336">
    <property type="component" value="Unassembled WGS sequence"/>
</dbReference>
<evidence type="ECO:0000259" key="6">
    <source>
        <dbReference type="Pfam" id="PF05922"/>
    </source>
</evidence>
<comment type="similarity">
    <text evidence="3">Belongs to the protease inhibitor I9 family.</text>
</comment>
<evidence type="ECO:0000256" key="3">
    <source>
        <dbReference type="ARBA" id="ARBA00038069"/>
    </source>
</evidence>
<dbReference type="GO" id="GO:0042144">
    <property type="term" value="P:vacuole fusion, non-autophagic"/>
    <property type="evidence" value="ECO:0007669"/>
    <property type="project" value="TreeGrafter"/>
</dbReference>
<gene>
    <name evidence="7" type="ORF">BABINDRAFT_160884</name>
</gene>
<dbReference type="EMBL" id="KV454429">
    <property type="protein sequence ID" value="ODQ80631.1"/>
    <property type="molecule type" value="Genomic_DNA"/>
</dbReference>
<dbReference type="Gene3D" id="3.30.70.80">
    <property type="entry name" value="Peptidase S8 propeptide/proteinase inhibitor I9"/>
    <property type="match status" value="1"/>
</dbReference>
<dbReference type="STRING" id="984486.A0A1E3QSG8"/>
<dbReference type="OrthoDB" id="5518345at2759"/>
<evidence type="ECO:0000256" key="4">
    <source>
        <dbReference type="ARBA" id="ARBA00054668"/>
    </source>
</evidence>
<dbReference type="GO" id="GO:0004867">
    <property type="term" value="F:serine-type endopeptidase inhibitor activity"/>
    <property type="evidence" value="ECO:0007669"/>
    <property type="project" value="UniProtKB-KW"/>
</dbReference>
<evidence type="ECO:0000256" key="1">
    <source>
        <dbReference type="ARBA" id="ARBA00022690"/>
    </source>
</evidence>
<comment type="function">
    <text evidence="4">Cytosolic inhibitor of vacuolar proteinase B (yscB), probably regulating protease B activity during limited proteolysis. PBI2 is a component of the LMA1 complex, which is involved in the facilitation of vesicle fusion such as homotypic vacuole and ER-derived COPII vesicle fusion with the Golgi.</text>
</comment>
<reference evidence="8" key="1">
    <citation type="submission" date="2016-05" db="EMBL/GenBank/DDBJ databases">
        <title>Comparative genomics of biotechnologically important yeasts.</title>
        <authorList>
            <consortium name="DOE Joint Genome Institute"/>
            <person name="Riley R."/>
            <person name="Haridas S."/>
            <person name="Wolfe K.H."/>
            <person name="Lopes M.R."/>
            <person name="Hittinger C.T."/>
            <person name="Goker M."/>
            <person name="Salamov A."/>
            <person name="Wisecaver J."/>
            <person name="Long T.M."/>
            <person name="Aerts A.L."/>
            <person name="Barry K."/>
            <person name="Choi C."/>
            <person name="Clum A."/>
            <person name="Coughlan A.Y."/>
            <person name="Deshpande S."/>
            <person name="Douglass A.P."/>
            <person name="Hanson S.J."/>
            <person name="Klenk H.-P."/>
            <person name="Labutti K."/>
            <person name="Lapidus A."/>
            <person name="Lindquist E."/>
            <person name="Lipzen A."/>
            <person name="Meier-Kolthoff J.P."/>
            <person name="Ohm R.A."/>
            <person name="Otillar R.P."/>
            <person name="Pangilinan J."/>
            <person name="Peng Y."/>
            <person name="Rokas A."/>
            <person name="Rosa C.A."/>
            <person name="Scheuner C."/>
            <person name="Sibirny A.A."/>
            <person name="Slot J.C."/>
            <person name="Stielow J.B."/>
            <person name="Sun H."/>
            <person name="Kurtzman C.P."/>
            <person name="Blackwell M."/>
            <person name="Grigoriev I.V."/>
            <person name="Jeffries T.W."/>
        </authorList>
    </citation>
    <scope>NUCLEOTIDE SEQUENCE [LARGE SCALE GENOMIC DNA]</scope>
    <source>
        <strain evidence="8">NRRL Y-12698</strain>
    </source>
</reference>
<dbReference type="Pfam" id="PF05922">
    <property type="entry name" value="Inhibitor_I9"/>
    <property type="match status" value="1"/>
</dbReference>
<evidence type="ECO:0000256" key="5">
    <source>
        <dbReference type="ARBA" id="ARBA00062658"/>
    </source>
</evidence>
<dbReference type="SUPFAM" id="SSF54897">
    <property type="entry name" value="Protease propeptides/inhibitors"/>
    <property type="match status" value="1"/>
</dbReference>
<dbReference type="InterPro" id="IPR052471">
    <property type="entry name" value="PBI_I9"/>
</dbReference>
<protein>
    <recommendedName>
        <fullName evidence="6">Inhibitor I9 domain-containing protein</fullName>
    </recommendedName>
</protein>
<evidence type="ECO:0000256" key="2">
    <source>
        <dbReference type="ARBA" id="ARBA00022900"/>
    </source>
</evidence>
<keyword evidence="8" id="KW-1185">Reference proteome</keyword>
<dbReference type="InterPro" id="IPR037045">
    <property type="entry name" value="S8pro/Inhibitor_I9_sf"/>
</dbReference>
<dbReference type="InterPro" id="IPR010259">
    <property type="entry name" value="S8pro/Inhibitor_I9"/>
</dbReference>
<dbReference type="AlphaFoldDB" id="A0A1E3QSG8"/>
<feature type="domain" description="Inhibitor I9" evidence="6">
    <location>
        <begin position="5"/>
        <end position="71"/>
    </location>
</feature>
<dbReference type="PANTHER" id="PTHR28288:SF2">
    <property type="entry name" value="PROTEASE B INHIBITOR 2"/>
    <property type="match status" value="1"/>
</dbReference>
<dbReference type="RefSeq" id="XP_018985959.1">
    <property type="nucleotide sequence ID" value="XM_019128519.1"/>
</dbReference>
<name>A0A1E3QSG8_9ASCO</name>
<keyword evidence="1" id="KW-0646">Protease inhibitor</keyword>